<dbReference type="CDD" id="cd11063">
    <property type="entry name" value="CYP52"/>
    <property type="match status" value="1"/>
</dbReference>
<dbReference type="PANTHER" id="PTHR24287:SF18">
    <property type="entry name" value="CYTOCHROME P450 MONOOXYGENASE APDE-RELATED"/>
    <property type="match status" value="1"/>
</dbReference>
<dbReference type="PROSITE" id="PS00086">
    <property type="entry name" value="CYTOCHROME_P450"/>
    <property type="match status" value="1"/>
</dbReference>
<dbReference type="InterPro" id="IPR036396">
    <property type="entry name" value="Cyt_P450_sf"/>
</dbReference>
<dbReference type="InterPro" id="IPR047146">
    <property type="entry name" value="Cyt_P450_E_CYP52_fungi"/>
</dbReference>
<feature type="binding site" description="axial binding residue" evidence="7">
    <location>
        <position position="485"/>
    </location>
    <ligand>
        <name>heme</name>
        <dbReference type="ChEBI" id="CHEBI:30413"/>
    </ligand>
    <ligandPart>
        <name>Fe</name>
        <dbReference type="ChEBI" id="CHEBI:18248"/>
    </ligandPart>
</feature>
<dbReference type="SUPFAM" id="SSF48264">
    <property type="entry name" value="Cytochrome P450"/>
    <property type="match status" value="1"/>
</dbReference>
<evidence type="ECO:0000313" key="9">
    <source>
        <dbReference type="EMBL" id="GIJ91174.1"/>
    </source>
</evidence>
<dbReference type="GO" id="GO:0016705">
    <property type="term" value="F:oxidoreductase activity, acting on paired donors, with incorporation or reduction of molecular oxygen"/>
    <property type="evidence" value="ECO:0007669"/>
    <property type="project" value="InterPro"/>
</dbReference>
<dbReference type="OrthoDB" id="1470350at2759"/>
<dbReference type="RefSeq" id="XP_043161920.1">
    <property type="nucleotide sequence ID" value="XM_043305985.1"/>
</dbReference>
<evidence type="ECO:0008006" key="11">
    <source>
        <dbReference type="Google" id="ProtNLM"/>
    </source>
</evidence>
<dbReference type="Proteomes" id="UP001043456">
    <property type="component" value="Unassembled WGS sequence"/>
</dbReference>
<evidence type="ECO:0000256" key="8">
    <source>
        <dbReference type="RuleBase" id="RU000461"/>
    </source>
</evidence>
<dbReference type="EMBL" id="BHVY01000008">
    <property type="protein sequence ID" value="GIJ91174.1"/>
    <property type="molecule type" value="Genomic_DNA"/>
</dbReference>
<dbReference type="InterPro" id="IPR002401">
    <property type="entry name" value="Cyt_P450_E_grp-I"/>
</dbReference>
<evidence type="ECO:0000256" key="5">
    <source>
        <dbReference type="ARBA" id="ARBA00023004"/>
    </source>
</evidence>
<dbReference type="Pfam" id="PF00067">
    <property type="entry name" value="p450"/>
    <property type="match status" value="2"/>
</dbReference>
<dbReference type="InterPro" id="IPR017972">
    <property type="entry name" value="Cyt_P450_CS"/>
</dbReference>
<keyword evidence="5 7" id="KW-0408">Iron</keyword>
<evidence type="ECO:0000256" key="4">
    <source>
        <dbReference type="ARBA" id="ARBA00023002"/>
    </source>
</evidence>
<dbReference type="GO" id="GO:0005506">
    <property type="term" value="F:iron ion binding"/>
    <property type="evidence" value="ECO:0007669"/>
    <property type="project" value="InterPro"/>
</dbReference>
<dbReference type="GO" id="GO:0020037">
    <property type="term" value="F:heme binding"/>
    <property type="evidence" value="ECO:0007669"/>
    <property type="project" value="InterPro"/>
</dbReference>
<evidence type="ECO:0000256" key="6">
    <source>
        <dbReference type="ARBA" id="ARBA00023033"/>
    </source>
</evidence>
<protein>
    <recommendedName>
        <fullName evidence="11">Cytochrome P450</fullName>
    </recommendedName>
</protein>
<comment type="similarity">
    <text evidence="2 8">Belongs to the cytochrome P450 family.</text>
</comment>
<comment type="cofactor">
    <cofactor evidence="1 7">
        <name>heme</name>
        <dbReference type="ChEBI" id="CHEBI:30413"/>
    </cofactor>
</comment>
<keyword evidence="4 8" id="KW-0560">Oxidoreductase</keyword>
<evidence type="ECO:0000256" key="1">
    <source>
        <dbReference type="ARBA" id="ARBA00001971"/>
    </source>
</evidence>
<keyword evidence="6 8" id="KW-0503">Monooxygenase</keyword>
<evidence type="ECO:0000256" key="3">
    <source>
        <dbReference type="ARBA" id="ARBA00022723"/>
    </source>
</evidence>
<name>A0A9P3BIW7_9EURO</name>
<dbReference type="AlphaFoldDB" id="A0A9P3BIW7"/>
<reference evidence="9 10" key="1">
    <citation type="submission" date="2018-10" db="EMBL/GenBank/DDBJ databases">
        <title>Pan-genome distribution and transcriptional activeness of fungal secondary metabolism genes in Aspergillus section Fumigati.</title>
        <authorList>
            <person name="Takahashi H."/>
            <person name="Umemura M."/>
            <person name="Ninomiya A."/>
            <person name="Kusuya Y."/>
            <person name="Urayama S."/>
            <person name="Shimizu M."/>
            <person name="Watanabe A."/>
            <person name="Kamei K."/>
            <person name="Yaguchi T."/>
            <person name="Hagiwara D."/>
        </authorList>
    </citation>
    <scope>NUCLEOTIDE SEQUENCE [LARGE SCALE GENOMIC DNA]</scope>
    <source>
        <strain evidence="9 10">IFM 55266</strain>
    </source>
</reference>
<organism evidence="9 10">
    <name type="scientific">Aspergillus pseudoviridinutans</name>
    <dbReference type="NCBI Taxonomy" id="1517512"/>
    <lineage>
        <taxon>Eukaryota</taxon>
        <taxon>Fungi</taxon>
        <taxon>Dikarya</taxon>
        <taxon>Ascomycota</taxon>
        <taxon>Pezizomycotina</taxon>
        <taxon>Eurotiomycetes</taxon>
        <taxon>Eurotiomycetidae</taxon>
        <taxon>Eurotiales</taxon>
        <taxon>Aspergillaceae</taxon>
        <taxon>Aspergillus</taxon>
        <taxon>Aspergillus subgen. Fumigati</taxon>
    </lineage>
</organism>
<dbReference type="GO" id="GO:0004497">
    <property type="term" value="F:monooxygenase activity"/>
    <property type="evidence" value="ECO:0007669"/>
    <property type="project" value="UniProtKB-KW"/>
</dbReference>
<evidence type="ECO:0000256" key="2">
    <source>
        <dbReference type="ARBA" id="ARBA00010617"/>
    </source>
</evidence>
<dbReference type="PANTHER" id="PTHR24287">
    <property type="entry name" value="P450, PUTATIVE (EUROFUNG)-RELATED"/>
    <property type="match status" value="1"/>
</dbReference>
<comment type="caution">
    <text evidence="9">The sequence shown here is derived from an EMBL/GenBank/DDBJ whole genome shotgun (WGS) entry which is preliminary data.</text>
</comment>
<evidence type="ECO:0000313" key="10">
    <source>
        <dbReference type="Proteomes" id="UP001043456"/>
    </source>
</evidence>
<proteinExistence type="inferred from homology"/>
<keyword evidence="3 7" id="KW-0479">Metal-binding</keyword>
<sequence>MSLAGTLSKESLPTLLQQANFLNGIKFVLSVFVVYSCCMIAVDWVVYEWKRRAHGCGKIPRYPHRDPFFGVDIVFGMAKSLRNDYFLVWLNKVHENLPKTFLVNFVGTRFIYTIEPENMKSMSAINWQDFAVGPMRRNNKATAPFADKGVNTVDGHEWEFSRFLIKPFFKRETFTDTTRLTIHVDRVLEQLPADGETVNIQPLIQRWFLDVTTASLFGESIESLVYPERAPICWAMVDVLRGLRLRLQWYKYIWLFRHQEWLDAVDVVHKYLDAHIDRTYDELDVYKRQGKDPEAADRNDLLWYMASNLPDKEALRSQICLIFVPNNDTTSIFISHILWNLARHPEVYQKCRQEVLAVGDAELTFSVLRNMKYLSAVLNESAWLVSLPPIRDPGLTYRKAHRLFPNGVTQVRKCIRDTTLPVGGGRDGKQRIFVRKGDVVQVNKNVIHRDRDIWGPDAEDFRPERWENMRPYWNFVPFGGGPRRCPAQMLVTAEASYFLARLMRVYKRIEARDPNPYVGVMRVGPSNKTGVQIALFKE</sequence>
<evidence type="ECO:0000256" key="7">
    <source>
        <dbReference type="PIRSR" id="PIRSR602401-1"/>
    </source>
</evidence>
<dbReference type="PRINTS" id="PR00463">
    <property type="entry name" value="EP450I"/>
</dbReference>
<keyword evidence="10" id="KW-1185">Reference proteome</keyword>
<keyword evidence="7 8" id="KW-0349">Heme</keyword>
<accession>A0A9P3BIW7</accession>
<dbReference type="GeneID" id="67008749"/>
<gene>
    <name evidence="9" type="ORF">Asppvi_010139</name>
</gene>
<dbReference type="GO" id="GO:0044283">
    <property type="term" value="P:small molecule biosynthetic process"/>
    <property type="evidence" value="ECO:0007669"/>
    <property type="project" value="UniProtKB-ARBA"/>
</dbReference>
<dbReference type="Gene3D" id="1.10.630.10">
    <property type="entry name" value="Cytochrome P450"/>
    <property type="match status" value="1"/>
</dbReference>
<dbReference type="InterPro" id="IPR001128">
    <property type="entry name" value="Cyt_P450"/>
</dbReference>